<keyword evidence="4" id="KW-1185">Reference proteome</keyword>
<reference evidence="3 4" key="1">
    <citation type="journal article" date="2011" name="J. Proteome Res.">
        <title>ODV-associated proteins of the Pieris rapae granulovirus.</title>
        <authorList>
            <person name="Wang X.F."/>
            <person name="Zhang B.Q."/>
            <person name="Xu H.J."/>
            <person name="Cui Y.J."/>
            <person name="Xu Y.P."/>
            <person name="Zhang M.J."/>
            <person name="Han Y.S."/>
            <person name="Lee Y.S."/>
            <person name="Bao Y.Y."/>
            <person name="Zhang C.X."/>
        </authorList>
    </citation>
    <scope>NUCLEOTIDE SEQUENCE [LARGE SCALE GENOMIC DNA]</scope>
    <source>
        <strain evidence="3">Wuhan</strain>
    </source>
</reference>
<dbReference type="OrthoDB" id="15947at10239"/>
<protein>
    <submittedName>
        <fullName evidence="3">FP</fullName>
    </submittedName>
</protein>
<dbReference type="KEGG" id="vg:11107107"/>
<evidence type="ECO:0000313" key="3">
    <source>
        <dbReference type="EMBL" id="ACZ63586.1"/>
    </source>
</evidence>
<dbReference type="Pfam" id="PF03258">
    <property type="entry name" value="Baculo_FP"/>
    <property type="match status" value="1"/>
</dbReference>
<dbReference type="GeneID" id="11107107"/>
<evidence type="ECO:0000313" key="4">
    <source>
        <dbReference type="Proteomes" id="UP000202544"/>
    </source>
</evidence>
<feature type="domain" description="FP protein C-terminal" evidence="2">
    <location>
        <begin position="98"/>
        <end position="146"/>
    </location>
</feature>
<name>D2J4R7_9BBAC</name>
<feature type="domain" description="FP protein N-terminal" evidence="1">
    <location>
        <begin position="12"/>
        <end position="94"/>
    </location>
</feature>
<accession>D2J4R7</accession>
<reference evidence="3 4" key="2">
    <citation type="journal article" date="2012" name="J. Virol.">
        <title>The Genome of Pieris rapae Granulovirus.</title>
        <authorList>
            <person name="Zhang B.Q."/>
            <person name="Cheng R.L."/>
            <person name="Wang X.F."/>
            <person name="Zhang C.X."/>
        </authorList>
    </citation>
    <scope>NUCLEOTIDE SEQUENCE [LARGE SCALE GENOMIC DNA]</scope>
    <source>
        <strain evidence="3">Wuhan</strain>
    </source>
</reference>
<dbReference type="Proteomes" id="UP000202544">
    <property type="component" value="Segment"/>
</dbReference>
<dbReference type="InterPro" id="IPR057251">
    <property type="entry name" value="FP_C"/>
</dbReference>
<organism evidence="3 4">
    <name type="scientific">Pieris rapae granulovirus Wuhan</name>
    <dbReference type="NCBI Taxonomy" id="2848030"/>
    <lineage>
        <taxon>Viruses</taxon>
        <taxon>Viruses incertae sedis</taxon>
        <taxon>Naldaviricetes</taxon>
        <taxon>Lefavirales</taxon>
        <taxon>Baculoviridae</taxon>
        <taxon>Betabaculovirus</taxon>
        <taxon>Betabaculovirus arrapae</taxon>
    </lineage>
</organism>
<evidence type="ECO:0000259" key="1">
    <source>
        <dbReference type="Pfam" id="PF03258"/>
    </source>
</evidence>
<dbReference type="Pfam" id="PF25298">
    <property type="entry name" value="Baculo_FP_2nd"/>
    <property type="match status" value="1"/>
</dbReference>
<dbReference type="EMBL" id="GQ884143">
    <property type="protein sequence ID" value="ACZ63586.1"/>
    <property type="molecule type" value="Genomic_DNA"/>
</dbReference>
<evidence type="ECO:0000259" key="2">
    <source>
        <dbReference type="Pfam" id="PF25298"/>
    </source>
</evidence>
<proteinExistence type="predicted"/>
<dbReference type="InterPro" id="IPR004941">
    <property type="entry name" value="FP_N"/>
</dbReference>
<dbReference type="RefSeq" id="YP_003429424.1">
    <property type="nucleotide sequence ID" value="NC_013797.1"/>
</dbReference>
<sequence>MSQMQQQQHYIDKCVEIFGLGEWDDYQTCLQILCRVLNLNFYDVESFTVKNNGLLIRLINEKAVNEWERRSREKRICLEDLREGGGESKVKVFAAAPTKFKLLLHTVRKTLPNFKYIWIGKKGVMARYKSRTQIHVIKNENDVNYVKNFY</sequence>